<proteinExistence type="predicted"/>
<keyword evidence="3" id="KW-1185">Reference proteome</keyword>
<dbReference type="AlphaFoldDB" id="A0A9W8HAU7"/>
<dbReference type="Proteomes" id="UP001140172">
    <property type="component" value="Unassembled WGS sequence"/>
</dbReference>
<evidence type="ECO:0000313" key="3">
    <source>
        <dbReference type="Proteomes" id="UP001140172"/>
    </source>
</evidence>
<protein>
    <submittedName>
        <fullName evidence="2">Uncharacterized protein</fullName>
    </submittedName>
</protein>
<evidence type="ECO:0000313" key="2">
    <source>
        <dbReference type="EMBL" id="KAJ2779768.1"/>
    </source>
</evidence>
<evidence type="ECO:0000256" key="1">
    <source>
        <dbReference type="SAM" id="MobiDB-lite"/>
    </source>
</evidence>
<dbReference type="EMBL" id="JANBUM010000282">
    <property type="protein sequence ID" value="KAJ2779768.1"/>
    <property type="molecule type" value="Genomic_DNA"/>
</dbReference>
<reference evidence="2" key="1">
    <citation type="submission" date="2022-07" db="EMBL/GenBank/DDBJ databases">
        <title>Phylogenomic reconstructions and comparative analyses of Kickxellomycotina fungi.</title>
        <authorList>
            <person name="Reynolds N.K."/>
            <person name="Stajich J.E."/>
            <person name="Barry K."/>
            <person name="Grigoriev I.V."/>
            <person name="Crous P."/>
            <person name="Smith M.E."/>
        </authorList>
    </citation>
    <scope>NUCLEOTIDE SEQUENCE</scope>
    <source>
        <strain evidence="2">BCRC 34489</strain>
    </source>
</reference>
<organism evidence="2 3">
    <name type="scientific">Coemansia interrupta</name>
    <dbReference type="NCBI Taxonomy" id="1126814"/>
    <lineage>
        <taxon>Eukaryota</taxon>
        <taxon>Fungi</taxon>
        <taxon>Fungi incertae sedis</taxon>
        <taxon>Zoopagomycota</taxon>
        <taxon>Kickxellomycotina</taxon>
        <taxon>Kickxellomycetes</taxon>
        <taxon>Kickxellales</taxon>
        <taxon>Kickxellaceae</taxon>
        <taxon>Coemansia</taxon>
    </lineage>
</organism>
<feature type="compositionally biased region" description="Basic and acidic residues" evidence="1">
    <location>
        <begin position="152"/>
        <end position="183"/>
    </location>
</feature>
<comment type="caution">
    <text evidence="2">The sequence shown here is derived from an EMBL/GenBank/DDBJ whole genome shotgun (WGS) entry which is preliminary data.</text>
</comment>
<feature type="region of interest" description="Disordered" evidence="1">
    <location>
        <begin position="147"/>
        <end position="183"/>
    </location>
</feature>
<dbReference type="OrthoDB" id="5592585at2759"/>
<accession>A0A9W8HAU7</accession>
<name>A0A9W8HAU7_9FUNG</name>
<sequence length="183" mass="21131">MSMGVLSLSKYRGLLDDIESLFYVVLRSFMRKRASEDDPEPICFCFYDSETLRAVRASKLNTPNWLKHFGLETSSAVLNQPFNAMHKVLFWRDDRFIGHELILQNCPDSKINIHAARSSINQKTIDILNEPAKYTYRTIPAIASSMPVDDESSLKRGIYDDDRDNRNDDDGDIRRPDKLPRND</sequence>
<gene>
    <name evidence="2" type="ORF">GGI15_003774</name>
</gene>